<protein>
    <submittedName>
        <fullName evidence="1">Uncharacterized protein</fullName>
    </submittedName>
</protein>
<dbReference type="HOGENOM" id="CLU_1868673_0_0_1"/>
<dbReference type="Proteomes" id="UP000001514">
    <property type="component" value="Unassembled WGS sequence"/>
</dbReference>
<dbReference type="AlphaFoldDB" id="D8S544"/>
<proteinExistence type="predicted"/>
<dbReference type="Gramene" id="EFJ20539">
    <property type="protein sequence ID" value="EFJ20539"/>
    <property type="gene ID" value="SELMODRAFT_418243"/>
</dbReference>
<keyword evidence="2" id="KW-1185">Reference proteome</keyword>
<accession>D8S544</accession>
<organism evidence="2">
    <name type="scientific">Selaginella moellendorffii</name>
    <name type="common">Spikemoss</name>
    <dbReference type="NCBI Taxonomy" id="88036"/>
    <lineage>
        <taxon>Eukaryota</taxon>
        <taxon>Viridiplantae</taxon>
        <taxon>Streptophyta</taxon>
        <taxon>Embryophyta</taxon>
        <taxon>Tracheophyta</taxon>
        <taxon>Lycopodiopsida</taxon>
        <taxon>Selaginellales</taxon>
        <taxon>Selaginellaceae</taxon>
        <taxon>Selaginella</taxon>
    </lineage>
</organism>
<gene>
    <name evidence="1" type="ORF">SELMODRAFT_418243</name>
</gene>
<dbReference type="KEGG" id="smo:SELMODRAFT_418243"/>
<evidence type="ECO:0000313" key="2">
    <source>
        <dbReference type="Proteomes" id="UP000001514"/>
    </source>
</evidence>
<sequence>MKTCREYITSDHCTETVILLADDSVKHAKKFDEHGDLYTGLFDDEILQLLCDAACVDNLDDVTKFTCGLDARGFCCPVLQQVPSTGPICVEDFNKALDVKDDELRCDAQRSGHGVMRRYCLRLSCRGYWGTGSFTRQ</sequence>
<evidence type="ECO:0000313" key="1">
    <source>
        <dbReference type="EMBL" id="EFJ20539.1"/>
    </source>
</evidence>
<reference evidence="1 2" key="1">
    <citation type="journal article" date="2011" name="Science">
        <title>The Selaginella genome identifies genetic changes associated with the evolution of vascular plants.</title>
        <authorList>
            <person name="Banks J.A."/>
            <person name="Nishiyama T."/>
            <person name="Hasebe M."/>
            <person name="Bowman J.L."/>
            <person name="Gribskov M."/>
            <person name="dePamphilis C."/>
            <person name="Albert V.A."/>
            <person name="Aono N."/>
            <person name="Aoyama T."/>
            <person name="Ambrose B.A."/>
            <person name="Ashton N.W."/>
            <person name="Axtell M.J."/>
            <person name="Barker E."/>
            <person name="Barker M.S."/>
            <person name="Bennetzen J.L."/>
            <person name="Bonawitz N.D."/>
            <person name="Chapple C."/>
            <person name="Cheng C."/>
            <person name="Correa L.G."/>
            <person name="Dacre M."/>
            <person name="DeBarry J."/>
            <person name="Dreyer I."/>
            <person name="Elias M."/>
            <person name="Engstrom E.M."/>
            <person name="Estelle M."/>
            <person name="Feng L."/>
            <person name="Finet C."/>
            <person name="Floyd S.K."/>
            <person name="Frommer W.B."/>
            <person name="Fujita T."/>
            <person name="Gramzow L."/>
            <person name="Gutensohn M."/>
            <person name="Harholt J."/>
            <person name="Hattori M."/>
            <person name="Heyl A."/>
            <person name="Hirai T."/>
            <person name="Hiwatashi Y."/>
            <person name="Ishikawa M."/>
            <person name="Iwata M."/>
            <person name="Karol K.G."/>
            <person name="Koehler B."/>
            <person name="Kolukisaoglu U."/>
            <person name="Kubo M."/>
            <person name="Kurata T."/>
            <person name="Lalonde S."/>
            <person name="Li K."/>
            <person name="Li Y."/>
            <person name="Litt A."/>
            <person name="Lyons E."/>
            <person name="Manning G."/>
            <person name="Maruyama T."/>
            <person name="Michael T.P."/>
            <person name="Mikami K."/>
            <person name="Miyazaki S."/>
            <person name="Morinaga S."/>
            <person name="Murata T."/>
            <person name="Mueller-Roeber B."/>
            <person name="Nelson D.R."/>
            <person name="Obara M."/>
            <person name="Oguri Y."/>
            <person name="Olmstead R.G."/>
            <person name="Onodera N."/>
            <person name="Petersen B.L."/>
            <person name="Pils B."/>
            <person name="Prigge M."/>
            <person name="Rensing S.A."/>
            <person name="Riano-Pachon D.M."/>
            <person name="Roberts A.W."/>
            <person name="Sato Y."/>
            <person name="Scheller H.V."/>
            <person name="Schulz B."/>
            <person name="Schulz C."/>
            <person name="Shakirov E.V."/>
            <person name="Shibagaki N."/>
            <person name="Shinohara N."/>
            <person name="Shippen D.E."/>
            <person name="Soerensen I."/>
            <person name="Sotooka R."/>
            <person name="Sugimoto N."/>
            <person name="Sugita M."/>
            <person name="Sumikawa N."/>
            <person name="Tanurdzic M."/>
            <person name="Theissen G."/>
            <person name="Ulvskov P."/>
            <person name="Wakazuki S."/>
            <person name="Weng J.K."/>
            <person name="Willats W.W."/>
            <person name="Wipf D."/>
            <person name="Wolf P.G."/>
            <person name="Yang L."/>
            <person name="Zimmer A.D."/>
            <person name="Zhu Q."/>
            <person name="Mitros T."/>
            <person name="Hellsten U."/>
            <person name="Loque D."/>
            <person name="Otillar R."/>
            <person name="Salamov A."/>
            <person name="Schmutz J."/>
            <person name="Shapiro H."/>
            <person name="Lindquist E."/>
            <person name="Lucas S."/>
            <person name="Rokhsar D."/>
            <person name="Grigoriev I.V."/>
        </authorList>
    </citation>
    <scope>NUCLEOTIDE SEQUENCE [LARGE SCALE GENOMIC DNA]</scope>
</reference>
<dbReference type="InParanoid" id="D8S544"/>
<name>D8S544_SELML</name>
<dbReference type="EMBL" id="GL377602">
    <property type="protein sequence ID" value="EFJ20539.1"/>
    <property type="molecule type" value="Genomic_DNA"/>
</dbReference>